<proteinExistence type="predicted"/>
<dbReference type="SUPFAM" id="SSF55681">
    <property type="entry name" value="Class II aaRS and biotin synthetases"/>
    <property type="match status" value="1"/>
</dbReference>
<keyword evidence="4" id="KW-1185">Reference proteome</keyword>
<feature type="domain" description="BPL/LPL catalytic" evidence="2">
    <location>
        <begin position="21"/>
        <end position="222"/>
    </location>
</feature>
<dbReference type="EMBL" id="PQWO01000011">
    <property type="protein sequence ID" value="PZD72278.1"/>
    <property type="molecule type" value="Genomic_DNA"/>
</dbReference>
<dbReference type="PROSITE" id="PS51733">
    <property type="entry name" value="BPL_LPL_CATALYTIC"/>
    <property type="match status" value="1"/>
</dbReference>
<dbReference type="AlphaFoldDB" id="A0A2W1JF87"/>
<evidence type="ECO:0000313" key="4">
    <source>
        <dbReference type="Proteomes" id="UP000248857"/>
    </source>
</evidence>
<dbReference type="PANTHER" id="PTHR12835:SF5">
    <property type="entry name" value="BIOTIN--PROTEIN LIGASE"/>
    <property type="match status" value="1"/>
</dbReference>
<reference evidence="3 4" key="1">
    <citation type="journal article" date="2018" name="Sci. Rep.">
        <title>A novel species of the marine cyanobacterium Acaryochloris with a unique pigment content and lifestyle.</title>
        <authorList>
            <person name="Partensky F."/>
            <person name="Six C."/>
            <person name="Ratin M."/>
            <person name="Garczarek L."/>
            <person name="Vaulot D."/>
            <person name="Probert I."/>
            <person name="Calteau A."/>
            <person name="Gourvil P."/>
            <person name="Marie D."/>
            <person name="Grebert T."/>
            <person name="Bouchier C."/>
            <person name="Le Panse S."/>
            <person name="Gachenot M."/>
            <person name="Rodriguez F."/>
            <person name="Garrido J.L."/>
        </authorList>
    </citation>
    <scope>NUCLEOTIDE SEQUENCE [LARGE SCALE GENOMIC DNA]</scope>
    <source>
        <strain evidence="3 4">RCC1774</strain>
    </source>
</reference>
<keyword evidence="1 3" id="KW-0436">Ligase</keyword>
<gene>
    <name evidence="3" type="primary">birA_1</name>
    <name evidence="3" type="ORF">C1752_03865</name>
</gene>
<evidence type="ECO:0000313" key="3">
    <source>
        <dbReference type="EMBL" id="PZD72278.1"/>
    </source>
</evidence>
<dbReference type="Proteomes" id="UP000248857">
    <property type="component" value="Unassembled WGS sequence"/>
</dbReference>
<dbReference type="InterPro" id="IPR004143">
    <property type="entry name" value="BPL_LPL_catalytic"/>
</dbReference>
<organism evidence="3 4">
    <name type="scientific">Acaryochloris thomasi RCC1774</name>
    <dbReference type="NCBI Taxonomy" id="1764569"/>
    <lineage>
        <taxon>Bacteria</taxon>
        <taxon>Bacillati</taxon>
        <taxon>Cyanobacteriota</taxon>
        <taxon>Cyanophyceae</taxon>
        <taxon>Acaryochloridales</taxon>
        <taxon>Acaryochloridaceae</taxon>
        <taxon>Acaryochloris</taxon>
        <taxon>Acaryochloris thomasi</taxon>
    </lineage>
</organism>
<dbReference type="EC" id="6.3.4.15" evidence="3"/>
<dbReference type="PANTHER" id="PTHR12835">
    <property type="entry name" value="BIOTIN PROTEIN LIGASE"/>
    <property type="match status" value="1"/>
</dbReference>
<protein>
    <submittedName>
        <fullName evidence="3">Bifunctional ligase/repressor BirA</fullName>
        <ecNumber evidence="3">6.3.4.15</ecNumber>
    </submittedName>
</protein>
<evidence type="ECO:0000259" key="2">
    <source>
        <dbReference type="PROSITE" id="PS51733"/>
    </source>
</evidence>
<dbReference type="Pfam" id="PF03099">
    <property type="entry name" value="BPL_LplA_LipB"/>
    <property type="match status" value="1"/>
</dbReference>
<comment type="caution">
    <text evidence="3">The sequence shown here is derived from an EMBL/GenBank/DDBJ whole genome shotgun (WGS) entry which is preliminary data.</text>
</comment>
<dbReference type="Gene3D" id="3.30.930.10">
    <property type="entry name" value="Bira Bifunctional Protein, Domain 2"/>
    <property type="match status" value="1"/>
</dbReference>
<sequence>MAEKASAAHCFCTVPVTFDQSLFQNNLRTQTFGRPLHWFETLPSTSTQLWELVRQGAAPGTAVIAAQQQAGRGQWGRSWSSPPGGLYLSVALLNRQSNAVPRTAVPDAIAPLSADQTPQLTVCSAWGVASALRNLDIPVTLKWPNDLLLHGKKLGGILTETTVQKNQITAAILGIGLNWTNPVPETGITLTSVLQDCAQITCLEQLAALMLQGLENGYQRWQTAGIEALLPDYLHLVTAWQASQTTMRLSDTLILSLKSLP</sequence>
<dbReference type="GO" id="GO:0005737">
    <property type="term" value="C:cytoplasm"/>
    <property type="evidence" value="ECO:0007669"/>
    <property type="project" value="TreeGrafter"/>
</dbReference>
<dbReference type="NCBIfam" id="TIGR00121">
    <property type="entry name" value="birA_ligase"/>
    <property type="match status" value="1"/>
</dbReference>
<evidence type="ECO:0000256" key="1">
    <source>
        <dbReference type="ARBA" id="ARBA00022598"/>
    </source>
</evidence>
<dbReference type="CDD" id="cd16442">
    <property type="entry name" value="BPL"/>
    <property type="match status" value="1"/>
</dbReference>
<dbReference type="RefSeq" id="WP_233501672.1">
    <property type="nucleotide sequence ID" value="NZ_CAWNWM010000011.1"/>
</dbReference>
<name>A0A2W1JF87_9CYAN</name>
<dbReference type="InterPro" id="IPR004408">
    <property type="entry name" value="Biotin_CoA_COase_ligase"/>
</dbReference>
<dbReference type="InterPro" id="IPR045864">
    <property type="entry name" value="aa-tRNA-synth_II/BPL/LPL"/>
</dbReference>
<accession>A0A2W1JF87</accession>
<dbReference type="GO" id="GO:0004077">
    <property type="term" value="F:biotin--[biotin carboxyl-carrier protein] ligase activity"/>
    <property type="evidence" value="ECO:0007669"/>
    <property type="project" value="UniProtKB-EC"/>
</dbReference>